<evidence type="ECO:0000259" key="3">
    <source>
        <dbReference type="PROSITE" id="PS51677"/>
    </source>
</evidence>
<dbReference type="InterPro" id="IPR002509">
    <property type="entry name" value="NODB_dom"/>
</dbReference>
<feature type="non-terminal residue" evidence="4">
    <location>
        <position position="140"/>
    </location>
</feature>
<proteinExistence type="predicted"/>
<dbReference type="Pfam" id="PF01522">
    <property type="entry name" value="Polysacc_deac_1"/>
    <property type="match status" value="1"/>
</dbReference>
<dbReference type="Gene3D" id="3.20.20.370">
    <property type="entry name" value="Glycoside hydrolase/deacetylase"/>
    <property type="match status" value="1"/>
</dbReference>
<evidence type="ECO:0000256" key="2">
    <source>
        <dbReference type="ARBA" id="ARBA00022729"/>
    </source>
</evidence>
<dbReference type="GO" id="GO:0005975">
    <property type="term" value="P:carbohydrate metabolic process"/>
    <property type="evidence" value="ECO:0007669"/>
    <property type="project" value="InterPro"/>
</dbReference>
<organism evidence="4">
    <name type="scientific">marine metagenome</name>
    <dbReference type="NCBI Taxonomy" id="408172"/>
    <lineage>
        <taxon>unclassified sequences</taxon>
        <taxon>metagenomes</taxon>
        <taxon>ecological metagenomes</taxon>
    </lineage>
</organism>
<name>A0A382BAU5_9ZZZZ</name>
<sequence length="140" mass="15710">MCQFIVLMYHNLSDKPGNKYTLDFKSFNNQLDILLADGFVIEGFDGLSKRIESGDWPERYILITVDDGHQSNLVTAEILSNKGAGGTFFITKDYPNGQGDYLNQDEIFQLSKIAHVGSHSISHSNMTKLETSRLNFELAS</sequence>
<dbReference type="InterPro" id="IPR011330">
    <property type="entry name" value="Glyco_hydro/deAcase_b/a-brl"/>
</dbReference>
<dbReference type="GO" id="GO:0005576">
    <property type="term" value="C:extracellular region"/>
    <property type="evidence" value="ECO:0007669"/>
    <property type="project" value="UniProtKB-SubCell"/>
</dbReference>
<dbReference type="SUPFAM" id="SSF88713">
    <property type="entry name" value="Glycoside hydrolase/deacetylase"/>
    <property type="match status" value="1"/>
</dbReference>
<evidence type="ECO:0000256" key="1">
    <source>
        <dbReference type="ARBA" id="ARBA00004613"/>
    </source>
</evidence>
<dbReference type="GO" id="GO:0016810">
    <property type="term" value="F:hydrolase activity, acting on carbon-nitrogen (but not peptide) bonds"/>
    <property type="evidence" value="ECO:0007669"/>
    <property type="project" value="InterPro"/>
</dbReference>
<reference evidence="4" key="1">
    <citation type="submission" date="2018-05" db="EMBL/GenBank/DDBJ databases">
        <authorList>
            <person name="Lanie J.A."/>
            <person name="Ng W.-L."/>
            <person name="Kazmierczak K.M."/>
            <person name="Andrzejewski T.M."/>
            <person name="Davidsen T.M."/>
            <person name="Wayne K.J."/>
            <person name="Tettelin H."/>
            <person name="Glass J.I."/>
            <person name="Rusch D."/>
            <person name="Podicherti R."/>
            <person name="Tsui H.-C.T."/>
            <person name="Winkler M.E."/>
        </authorList>
    </citation>
    <scope>NUCLEOTIDE SEQUENCE</scope>
</reference>
<protein>
    <recommendedName>
        <fullName evidence="3">NodB homology domain-containing protein</fullName>
    </recommendedName>
</protein>
<gene>
    <name evidence="4" type="ORF">METZ01_LOCUS163266</name>
</gene>
<dbReference type="AlphaFoldDB" id="A0A382BAU5"/>
<comment type="subcellular location">
    <subcellularLocation>
        <location evidence="1">Secreted</location>
    </subcellularLocation>
</comment>
<dbReference type="InterPro" id="IPR051398">
    <property type="entry name" value="Polysacch_Deacetylase"/>
</dbReference>
<accession>A0A382BAU5</accession>
<keyword evidence="2" id="KW-0732">Signal</keyword>
<evidence type="ECO:0000313" key="4">
    <source>
        <dbReference type="EMBL" id="SVB10412.1"/>
    </source>
</evidence>
<dbReference type="PANTHER" id="PTHR34216:SF3">
    <property type="entry name" value="POLY-BETA-1,6-N-ACETYL-D-GLUCOSAMINE N-DEACETYLASE"/>
    <property type="match status" value="1"/>
</dbReference>
<feature type="domain" description="NodB homology" evidence="3">
    <location>
        <begin position="59"/>
        <end position="140"/>
    </location>
</feature>
<dbReference type="PANTHER" id="PTHR34216">
    <property type="match status" value="1"/>
</dbReference>
<dbReference type="PROSITE" id="PS51677">
    <property type="entry name" value="NODB"/>
    <property type="match status" value="1"/>
</dbReference>
<dbReference type="EMBL" id="UINC01028793">
    <property type="protein sequence ID" value="SVB10412.1"/>
    <property type="molecule type" value="Genomic_DNA"/>
</dbReference>